<proteinExistence type="predicted"/>
<dbReference type="Pfam" id="PF08055">
    <property type="entry name" value="Trp_leader1"/>
    <property type="match status" value="1"/>
</dbReference>
<dbReference type="OrthoDB" id="4337079at2"/>
<sequence>MLPALALVLAFTVTSPTLRGRVGVPADRSPFETRRPQMSGPSGRVRHMFAHTTRNWWWTAPPAAH</sequence>
<evidence type="ECO:0000256" key="1">
    <source>
        <dbReference type="SAM" id="MobiDB-lite"/>
    </source>
</evidence>
<comment type="caution">
    <text evidence="2">The sequence shown here is derived from an EMBL/GenBank/DDBJ whole genome shotgun (WGS) entry which is preliminary data.</text>
</comment>
<reference evidence="2 3" key="1">
    <citation type="submission" date="2019-01" db="EMBL/GenBank/DDBJ databases">
        <title>Genome sequences of Streptomyces and Rhizobium isolates collected from root and soil.</title>
        <authorList>
            <person name="Chhettri S."/>
            <person name="Sevigny J.L."/>
            <person name="Sen A."/>
            <person name="Ennis N."/>
            <person name="Tisa L."/>
        </authorList>
    </citation>
    <scope>NUCLEOTIDE SEQUENCE [LARGE SCALE GENOMIC DNA]</scope>
    <source>
        <strain evidence="2 3">San01</strain>
    </source>
</reference>
<feature type="region of interest" description="Disordered" evidence="1">
    <location>
        <begin position="24"/>
        <end position="44"/>
    </location>
</feature>
<keyword evidence="3" id="KW-1185">Reference proteome</keyword>
<dbReference type="Proteomes" id="UP000283128">
    <property type="component" value="Unassembled WGS sequence"/>
</dbReference>
<gene>
    <name evidence="2" type="ORF">EOT10_12345</name>
</gene>
<name>A0A3S2VYW9_9ACTN</name>
<accession>A0A3S2VYW9</accession>
<protein>
    <submittedName>
        <fullName evidence="2">Trp operon leader peptide</fullName>
    </submittedName>
</protein>
<evidence type="ECO:0000313" key="3">
    <source>
        <dbReference type="Proteomes" id="UP000283128"/>
    </source>
</evidence>
<evidence type="ECO:0000313" key="2">
    <source>
        <dbReference type="EMBL" id="RVU26342.1"/>
    </source>
</evidence>
<dbReference type="EMBL" id="RZYA01000004">
    <property type="protein sequence ID" value="RVU26342.1"/>
    <property type="molecule type" value="Genomic_DNA"/>
</dbReference>
<organism evidence="2 3">
    <name type="scientific">Streptomyces antnestii</name>
    <dbReference type="NCBI Taxonomy" id="2494256"/>
    <lineage>
        <taxon>Bacteria</taxon>
        <taxon>Bacillati</taxon>
        <taxon>Actinomycetota</taxon>
        <taxon>Actinomycetes</taxon>
        <taxon>Kitasatosporales</taxon>
        <taxon>Streptomycetaceae</taxon>
        <taxon>Streptomyces</taxon>
    </lineage>
</organism>
<dbReference type="InterPro" id="IPR012638">
    <property type="entry name" value="Trp_leader1"/>
</dbReference>
<dbReference type="AlphaFoldDB" id="A0A3S2VYW9"/>